<name>A0A1X0XZD4_9BACT</name>
<dbReference type="Proteomes" id="UP000193136">
    <property type="component" value="Unassembled WGS sequence"/>
</dbReference>
<evidence type="ECO:0000313" key="3">
    <source>
        <dbReference type="Proteomes" id="UP000193136"/>
    </source>
</evidence>
<dbReference type="InterPro" id="IPR036691">
    <property type="entry name" value="Endo/exonu/phosph_ase_sf"/>
</dbReference>
<dbReference type="AlphaFoldDB" id="A0A1X0XZD4"/>
<dbReference type="Pfam" id="PF03372">
    <property type="entry name" value="Exo_endo_phos"/>
    <property type="match status" value="1"/>
</dbReference>
<keyword evidence="3" id="KW-1185">Reference proteome</keyword>
<proteinExistence type="predicted"/>
<comment type="caution">
    <text evidence="2">The sequence shown here is derived from an EMBL/GenBank/DDBJ whole genome shotgun (WGS) entry which is preliminary data.</text>
</comment>
<evidence type="ECO:0000313" key="2">
    <source>
        <dbReference type="EMBL" id="ORJ58244.1"/>
    </source>
</evidence>
<dbReference type="STRING" id="1969733.B5V00_12335"/>
<sequence length="245" mass="27142">MHAIRIMTYQVNGCCGSDGSMDSCRILEVIADAAPDIVALQGINTDGPGNPLQTLGKRLGMSCFSQQGENANAFLSYYPLSGVREFDLGGDGRCLRADLELHGRRLHLFNVCLTLQPRIRQQQVASLLGPDLLGSRELVCPTLVLGDFADCGWGPGNLNLAMLLRKARRPLWRGTYPARLPLFGRDRAYLRGELRILESSIPYFGVARHASNHLPLILTVQISDPRRYLRADERSSRRMEVIVPG</sequence>
<dbReference type="Gene3D" id="3.60.10.10">
    <property type="entry name" value="Endonuclease/exonuclease/phosphatase"/>
    <property type="match status" value="1"/>
</dbReference>
<feature type="domain" description="Endonuclease/exonuclease/phosphatase" evidence="1">
    <location>
        <begin position="20"/>
        <end position="202"/>
    </location>
</feature>
<dbReference type="InterPro" id="IPR005135">
    <property type="entry name" value="Endo/exonuclease/phosphatase"/>
</dbReference>
<protein>
    <recommendedName>
        <fullName evidence="1">Endonuclease/exonuclease/phosphatase domain-containing protein</fullName>
    </recommendedName>
</protein>
<dbReference type="EMBL" id="NAAD01000016">
    <property type="protein sequence ID" value="ORJ58244.1"/>
    <property type="molecule type" value="Genomic_DNA"/>
</dbReference>
<accession>A0A1X0XZD4</accession>
<organism evidence="2 3">
    <name type="scientific">Geothermobacter hydrogeniphilus</name>
    <dbReference type="NCBI Taxonomy" id="1969733"/>
    <lineage>
        <taxon>Bacteria</taxon>
        <taxon>Pseudomonadati</taxon>
        <taxon>Thermodesulfobacteriota</taxon>
        <taxon>Desulfuromonadia</taxon>
        <taxon>Desulfuromonadales</taxon>
        <taxon>Geothermobacteraceae</taxon>
        <taxon>Geothermobacter</taxon>
    </lineage>
</organism>
<dbReference type="SUPFAM" id="SSF56219">
    <property type="entry name" value="DNase I-like"/>
    <property type="match status" value="1"/>
</dbReference>
<dbReference type="GO" id="GO:0003824">
    <property type="term" value="F:catalytic activity"/>
    <property type="evidence" value="ECO:0007669"/>
    <property type="project" value="InterPro"/>
</dbReference>
<evidence type="ECO:0000259" key="1">
    <source>
        <dbReference type="Pfam" id="PF03372"/>
    </source>
</evidence>
<reference evidence="2 3" key="1">
    <citation type="submission" date="2017-03" db="EMBL/GenBank/DDBJ databases">
        <title>Genome sequence of Geothermobacter sp. EPR-M, Deep-Sea Iron Reducer.</title>
        <authorList>
            <person name="Tully B."/>
            <person name="Savalia P."/>
            <person name="Abuyen K."/>
            <person name="Baughan C."/>
            <person name="Romero E."/>
            <person name="Ronkowski C."/>
            <person name="Torres B."/>
            <person name="Tremblay J."/>
            <person name="Trujillo A."/>
            <person name="Tyler M."/>
            <person name="Perez-Rodriguez I."/>
            <person name="Amend J."/>
        </authorList>
    </citation>
    <scope>NUCLEOTIDE SEQUENCE [LARGE SCALE GENOMIC DNA]</scope>
    <source>
        <strain evidence="2 3">EPR-M</strain>
    </source>
</reference>
<gene>
    <name evidence="2" type="ORF">B5V00_12335</name>
</gene>